<reference evidence="3 4" key="1">
    <citation type="journal article" date="2020" name="ISME J.">
        <title>Uncovering the hidden diversity of litter-decomposition mechanisms in mushroom-forming fungi.</title>
        <authorList>
            <person name="Floudas D."/>
            <person name="Bentzer J."/>
            <person name="Ahren D."/>
            <person name="Johansson T."/>
            <person name="Persson P."/>
            <person name="Tunlid A."/>
        </authorList>
    </citation>
    <scope>NUCLEOTIDE SEQUENCE [LARGE SCALE GENOMIC DNA]</scope>
    <source>
        <strain evidence="3 4">CBS 406.79</strain>
    </source>
</reference>
<evidence type="ECO:0000256" key="1">
    <source>
        <dbReference type="SAM" id="Coils"/>
    </source>
</evidence>
<keyword evidence="4" id="KW-1185">Reference proteome</keyword>
<organism evidence="3 4">
    <name type="scientific">Collybiopsis confluens</name>
    <dbReference type="NCBI Taxonomy" id="2823264"/>
    <lineage>
        <taxon>Eukaryota</taxon>
        <taxon>Fungi</taxon>
        <taxon>Dikarya</taxon>
        <taxon>Basidiomycota</taxon>
        <taxon>Agaricomycotina</taxon>
        <taxon>Agaricomycetes</taxon>
        <taxon>Agaricomycetidae</taxon>
        <taxon>Agaricales</taxon>
        <taxon>Marasmiineae</taxon>
        <taxon>Omphalotaceae</taxon>
        <taxon>Collybiopsis</taxon>
    </lineage>
</organism>
<comment type="caution">
    <text evidence="3">The sequence shown here is derived from an EMBL/GenBank/DDBJ whole genome shotgun (WGS) entry which is preliminary data.</text>
</comment>
<evidence type="ECO:0000313" key="4">
    <source>
        <dbReference type="Proteomes" id="UP000518752"/>
    </source>
</evidence>
<gene>
    <name evidence="3" type="ORF">D9757_010311</name>
</gene>
<evidence type="ECO:0000313" key="3">
    <source>
        <dbReference type="EMBL" id="KAF5371058.1"/>
    </source>
</evidence>
<accession>A0A8H5GTR2</accession>
<keyword evidence="1" id="KW-0175">Coiled coil</keyword>
<name>A0A8H5GTR2_9AGAR</name>
<dbReference type="AlphaFoldDB" id="A0A8H5GTR2"/>
<proteinExistence type="predicted"/>
<feature type="compositionally biased region" description="Basic residues" evidence="2">
    <location>
        <begin position="396"/>
        <end position="405"/>
    </location>
</feature>
<sequence>MSKSNDSSSNMAIILARALEDSQNRVVKLGQELRAAKAFEAENSVLHLQITQLKESAIVKKEERFDSSLEFKDTATVAELKMNLAREQEKSQQLQNNMSKYVKRSEEVEAKLIALQVKYQKIKTSRKRTHGELQELQTKITSLEETFISMQSQDGQPNGILAKIQTHLQFLPCIPRAARRLIYGPKLSRDLNMLTYLKLAVPETQWSKQLFFFSPRSISVQCGSNQHYLTCSPVTETIPGTTFTIQYPYENLDGQIVQYFTTRAGTAAYAGVYKCVRTRDLAPEGLALPPGLPVGPVAYEASEWLSNTKEPKAGFPSIEDLKKMYKSGELKVEFTIFQCVGYNQSLADSLIRYETNRGYQPKRPREEDAVGEGIAQTRSDSSALTRGQFGEERPSKRNRTSCKRALKSDTQSAESSSESD</sequence>
<dbReference type="Proteomes" id="UP000518752">
    <property type="component" value="Unassembled WGS sequence"/>
</dbReference>
<feature type="compositionally biased region" description="Polar residues" evidence="2">
    <location>
        <begin position="376"/>
        <end position="385"/>
    </location>
</feature>
<dbReference type="EMBL" id="JAACJN010000118">
    <property type="protein sequence ID" value="KAF5371058.1"/>
    <property type="molecule type" value="Genomic_DNA"/>
</dbReference>
<feature type="region of interest" description="Disordered" evidence="2">
    <location>
        <begin position="358"/>
        <end position="420"/>
    </location>
</feature>
<protein>
    <submittedName>
        <fullName evidence="3">Uncharacterized protein</fullName>
    </submittedName>
</protein>
<feature type="coiled-coil region" evidence="1">
    <location>
        <begin position="77"/>
        <end position="153"/>
    </location>
</feature>
<dbReference type="OrthoDB" id="3060478at2759"/>
<evidence type="ECO:0000256" key="2">
    <source>
        <dbReference type="SAM" id="MobiDB-lite"/>
    </source>
</evidence>